<feature type="chain" id="PRO_5026731370" description="Polysaccharide export protein" evidence="3">
    <location>
        <begin position="23"/>
        <end position="862"/>
    </location>
</feature>
<protein>
    <recommendedName>
        <fullName evidence="8">Polysaccharide export protein</fullName>
    </recommendedName>
</protein>
<feature type="domain" description="Soluble ligand binding" evidence="5">
    <location>
        <begin position="615"/>
        <end position="648"/>
    </location>
</feature>
<dbReference type="InterPro" id="IPR003715">
    <property type="entry name" value="Poly_export_N"/>
</dbReference>
<dbReference type="PANTHER" id="PTHR33619">
    <property type="entry name" value="POLYSACCHARIDE EXPORT PROTEIN GFCE-RELATED"/>
    <property type="match status" value="1"/>
</dbReference>
<dbReference type="Gene3D" id="3.30.1950.10">
    <property type="entry name" value="wza like domain"/>
    <property type="match status" value="1"/>
</dbReference>
<feature type="coiled-coil region" evidence="2">
    <location>
        <begin position="659"/>
        <end position="686"/>
    </location>
</feature>
<evidence type="ECO:0000259" key="5">
    <source>
        <dbReference type="Pfam" id="PF10531"/>
    </source>
</evidence>
<dbReference type="EMBL" id="WFKK01000007">
    <property type="protein sequence ID" value="KAB7890114.1"/>
    <property type="molecule type" value="Genomic_DNA"/>
</dbReference>
<evidence type="ECO:0000256" key="2">
    <source>
        <dbReference type="SAM" id="Coils"/>
    </source>
</evidence>
<feature type="domain" description="Soluble ligand binding" evidence="5">
    <location>
        <begin position="525"/>
        <end position="568"/>
    </location>
</feature>
<reference evidence="6 7" key="1">
    <citation type="submission" date="2019-10" db="EMBL/GenBank/DDBJ databases">
        <title>Poseidonibacter ostreae sp. nov., isolated from the gut of the Ostrea denselamellosa.</title>
        <authorList>
            <person name="Choi A."/>
        </authorList>
    </citation>
    <scope>NUCLEOTIDE SEQUENCE [LARGE SCALE GENOMIC DNA]</scope>
    <source>
        <strain evidence="6 7">SJOD-M-33</strain>
    </source>
</reference>
<gene>
    <name evidence="6" type="ORF">GBG19_03840</name>
</gene>
<accession>A0A6L4WXB9</accession>
<evidence type="ECO:0000256" key="1">
    <source>
        <dbReference type="ARBA" id="ARBA00022729"/>
    </source>
</evidence>
<dbReference type="Pfam" id="PF10531">
    <property type="entry name" value="SLBB"/>
    <property type="match status" value="4"/>
</dbReference>
<dbReference type="RefSeq" id="WP_152279621.1">
    <property type="nucleotide sequence ID" value="NZ_WFKK01000007.1"/>
</dbReference>
<evidence type="ECO:0008006" key="8">
    <source>
        <dbReference type="Google" id="ProtNLM"/>
    </source>
</evidence>
<comment type="caution">
    <text evidence="6">The sequence shown here is derived from an EMBL/GenBank/DDBJ whole genome shotgun (WGS) entry which is preliminary data.</text>
</comment>
<dbReference type="InterPro" id="IPR049712">
    <property type="entry name" value="Poly_export"/>
</dbReference>
<evidence type="ECO:0000256" key="3">
    <source>
        <dbReference type="SAM" id="SignalP"/>
    </source>
</evidence>
<proteinExistence type="predicted"/>
<dbReference type="Pfam" id="PF02563">
    <property type="entry name" value="Poly_export"/>
    <property type="match status" value="1"/>
</dbReference>
<organism evidence="6 7">
    <name type="scientific">Poseidonibacter ostreae</name>
    <dbReference type="NCBI Taxonomy" id="2654171"/>
    <lineage>
        <taxon>Bacteria</taxon>
        <taxon>Pseudomonadati</taxon>
        <taxon>Campylobacterota</taxon>
        <taxon>Epsilonproteobacteria</taxon>
        <taxon>Campylobacterales</taxon>
        <taxon>Arcobacteraceae</taxon>
        <taxon>Poseidonibacter</taxon>
    </lineage>
</organism>
<dbReference type="Proteomes" id="UP000472839">
    <property type="component" value="Unassembled WGS sequence"/>
</dbReference>
<feature type="domain" description="Polysaccharide export protein N-terminal" evidence="4">
    <location>
        <begin position="93"/>
        <end position="167"/>
    </location>
</feature>
<dbReference type="AlphaFoldDB" id="A0A6L4WXB9"/>
<evidence type="ECO:0000313" key="6">
    <source>
        <dbReference type="EMBL" id="KAB7890114.1"/>
    </source>
</evidence>
<evidence type="ECO:0000259" key="4">
    <source>
        <dbReference type="Pfam" id="PF02563"/>
    </source>
</evidence>
<sequence length="862" mass="97144">MKFLLLVSMFCLSLFSAEPTPAQLQLLQSAGYTQDDVKKALSSTSKEEQIVKKQQIIKNEIENDEIENDEIILQRYASQFFQNKNDIDPYSIPTPKNYLLNYGDKLSVTIFGAVSESFNLNINKDGNITIPQAGEFKLIGLSFHEAKKLIIDEIKKAYPNSTDILVDISEFTSIQVTVSGLVKAPGLYNLSSFSTIKDALINSGGILPSGSYRNISIKRDGKIIKTFDLYKLVRYGNNSSDIVLKSGDIIIVNSIKKEITIKGEIKNQAIYELNNSESFRTLFNFASGLKAKANKNAIKLKRYKNNTIKVYTLSVNQLYTMKPENGDEIEIFALSAQNANLVKISGNVLIPGEKELPKDNKLSTLLNNELKIFGKNGFFKADTNYEYALIKNLDTVKNFNLSRVLDKRTDITLKSGDQIIILNRYALKDKPYIFAKGDIVNDVNNKVDYYIGLKAKNLFDVVRFKTEKDGNAYYVDKSKIQISRLENNQKITMLVNLDKNPNFEIKAYDEIVFFDFFKTNEIKRATIKGEIFIPGTYNITKGTTINDLIKVSGGLTKKTLMSRCELARYEIKDDQRIRTILSLDLKKAIDLKLPIFEDDEWTIFAIENWNEKRFVEIEGEVRFPGKYTIAEGEKLSSVLKRAGGFTKHAFIEGSVFTREDVKELQIKRLQESLDKLKTKAMQVSAMANEAGEDSKSKENMLNAVTQLEKEAASKKPIGRVSLDLYYDLDRFANSAYNLTLKDKDTLYIPAINDTISIVGEVLNQNTFVYDSKSDAKDYIQKAGGLTELADEDYIYIVKANGQARKIENDYFWGSSNDVFKGDTVVVPLKINTISDIAFAKDVTSILYNIAITAASLKTVGGI</sequence>
<keyword evidence="2" id="KW-0175">Coiled coil</keyword>
<keyword evidence="1 3" id="KW-0732">Signal</keyword>
<feature type="domain" description="Soluble ligand binding" evidence="5">
    <location>
        <begin position="755"/>
        <end position="802"/>
    </location>
</feature>
<feature type="signal peptide" evidence="3">
    <location>
        <begin position="1"/>
        <end position="22"/>
    </location>
</feature>
<dbReference type="GO" id="GO:0015159">
    <property type="term" value="F:polysaccharide transmembrane transporter activity"/>
    <property type="evidence" value="ECO:0007669"/>
    <property type="project" value="InterPro"/>
</dbReference>
<dbReference type="Gene3D" id="3.10.560.10">
    <property type="entry name" value="Outer membrane lipoprotein wza domain like"/>
    <property type="match status" value="5"/>
</dbReference>
<evidence type="ECO:0000313" key="7">
    <source>
        <dbReference type="Proteomes" id="UP000472839"/>
    </source>
</evidence>
<dbReference type="PANTHER" id="PTHR33619:SF3">
    <property type="entry name" value="POLYSACCHARIDE EXPORT PROTEIN GFCE-RELATED"/>
    <property type="match status" value="1"/>
</dbReference>
<feature type="domain" description="Soluble ligand binding" evidence="5">
    <location>
        <begin position="176"/>
        <end position="224"/>
    </location>
</feature>
<name>A0A6L4WXB9_9BACT</name>
<dbReference type="InterPro" id="IPR019554">
    <property type="entry name" value="Soluble_ligand-bd"/>
</dbReference>